<reference evidence="4 5" key="1">
    <citation type="submission" date="2020-04" db="EMBL/GenBank/DDBJ databases">
        <authorList>
            <person name="Hitch T.C.A."/>
            <person name="Wylensek D."/>
            <person name="Clavel T."/>
        </authorList>
    </citation>
    <scope>NUCLEOTIDE SEQUENCE [LARGE SCALE GENOMIC DNA]</scope>
    <source>
        <strain evidence="4 5">WCA3-601-WT-5E</strain>
    </source>
</reference>
<dbReference type="PANTHER" id="PTHR43702">
    <property type="entry name" value="L-FUCOSE-PROTON SYMPORTER"/>
    <property type="match status" value="1"/>
</dbReference>
<organism evidence="4 5">
    <name type="scientific">Bacteroides eggerthii</name>
    <dbReference type="NCBI Taxonomy" id="28111"/>
    <lineage>
        <taxon>Bacteria</taxon>
        <taxon>Pseudomonadati</taxon>
        <taxon>Bacteroidota</taxon>
        <taxon>Bacteroidia</taxon>
        <taxon>Bacteroidales</taxon>
        <taxon>Bacteroidaceae</taxon>
        <taxon>Bacteroides</taxon>
    </lineage>
</organism>
<evidence type="ECO:0000313" key="5">
    <source>
        <dbReference type="Proteomes" id="UP000520291"/>
    </source>
</evidence>
<name>A0A7X9SCE4_9BACE</name>
<comment type="subcellular location">
    <subcellularLocation>
        <location evidence="1">Cell inner membrane</location>
        <topology evidence="1">Multi-pass membrane protein</topology>
    </subcellularLocation>
</comment>
<feature type="transmembrane region" description="Helical" evidence="3">
    <location>
        <begin position="327"/>
        <end position="344"/>
    </location>
</feature>
<accession>A0A7X9SCE4</accession>
<feature type="transmembrane region" description="Helical" evidence="3">
    <location>
        <begin position="51"/>
        <end position="71"/>
    </location>
</feature>
<comment type="caution">
    <text evidence="4">The sequence shown here is derived from an EMBL/GenBank/DDBJ whole genome shotgun (WGS) entry which is preliminary data.</text>
</comment>
<feature type="transmembrane region" description="Helical" evidence="3">
    <location>
        <begin position="169"/>
        <end position="190"/>
    </location>
</feature>
<feature type="transmembrane region" description="Helical" evidence="3">
    <location>
        <begin position="124"/>
        <end position="149"/>
    </location>
</feature>
<feature type="transmembrane region" description="Helical" evidence="3">
    <location>
        <begin position="409"/>
        <end position="429"/>
    </location>
</feature>
<keyword evidence="3" id="KW-0812">Transmembrane</keyword>
<dbReference type="SUPFAM" id="SSF103473">
    <property type="entry name" value="MFS general substrate transporter"/>
    <property type="match status" value="1"/>
</dbReference>
<feature type="transmembrane region" description="Helical" evidence="3">
    <location>
        <begin position="202"/>
        <end position="222"/>
    </location>
</feature>
<dbReference type="InterPro" id="IPR050375">
    <property type="entry name" value="MFS_TsgA-like"/>
</dbReference>
<evidence type="ECO:0000256" key="3">
    <source>
        <dbReference type="SAM" id="Phobius"/>
    </source>
</evidence>
<dbReference type="GO" id="GO:0005886">
    <property type="term" value="C:plasma membrane"/>
    <property type="evidence" value="ECO:0007669"/>
    <property type="project" value="UniProtKB-SubCell"/>
</dbReference>
<feature type="transmembrane region" description="Helical" evidence="3">
    <location>
        <begin position="383"/>
        <end position="403"/>
    </location>
</feature>
<dbReference type="AlphaFoldDB" id="A0A7X9SCE4"/>
<keyword evidence="2" id="KW-1003">Cell membrane</keyword>
<sequence>MATQKQVNYQIPFVTLVVLFFFVGFLTTVNGQFQGPLKNVFLSDAGELKNTFATLISFAWFLAYPLTGRTASACVTRYGYKNTLILGLLLLVGGLGLFWFSSVYTVKFPQSCFSIGTAIVPWGYIIFLLGSYVAGAAATVLQVVINPYLTACEVKGTQPVQRLNIGGTANSVGTTIAPFFVTGIVFGGMAMEKIHVSQIQSAFVWLMIVIILVVLIFTQMRLPDIQGTRAQNGEILEKSVWSFRHLTLGVIAIFFYVGVEVCVGANINLYTQELEKGGRSFFFLGMNSFSICGINMSVPALMATLYWGGMLIGRLISSFMSGVSARLQLAAAAALAGISTIGAIGLDNPWILVIVGLFHSVMWGAIFTLSVRKLGKYTSVASGIFMIGVIGGSLLPLCQGVFADILGGAWRWTWLIVVLGEAYILYYALYGSEVRESME</sequence>
<keyword evidence="3" id="KW-1133">Transmembrane helix</keyword>
<gene>
    <name evidence="4" type="ORF">HF841_12100</name>
</gene>
<protein>
    <submittedName>
        <fullName evidence="4">Sugar MFS transporter</fullName>
    </submittedName>
</protein>
<evidence type="ECO:0000256" key="2">
    <source>
        <dbReference type="ARBA" id="ARBA00022475"/>
    </source>
</evidence>
<keyword evidence="3" id="KW-0472">Membrane</keyword>
<dbReference type="Gene3D" id="1.20.1250.20">
    <property type="entry name" value="MFS general substrate transporter like domains"/>
    <property type="match status" value="2"/>
</dbReference>
<dbReference type="InterPro" id="IPR036259">
    <property type="entry name" value="MFS_trans_sf"/>
</dbReference>
<evidence type="ECO:0000313" key="4">
    <source>
        <dbReference type="EMBL" id="NME86751.1"/>
    </source>
</evidence>
<feature type="transmembrane region" description="Helical" evidence="3">
    <location>
        <begin position="281"/>
        <end position="307"/>
    </location>
</feature>
<dbReference type="Proteomes" id="UP000520291">
    <property type="component" value="Unassembled WGS sequence"/>
</dbReference>
<evidence type="ECO:0000256" key="1">
    <source>
        <dbReference type="ARBA" id="ARBA00004429"/>
    </source>
</evidence>
<feature type="transmembrane region" description="Helical" evidence="3">
    <location>
        <begin position="12"/>
        <end position="31"/>
    </location>
</feature>
<feature type="transmembrane region" description="Helical" evidence="3">
    <location>
        <begin position="83"/>
        <end position="104"/>
    </location>
</feature>
<dbReference type="EMBL" id="JABAGL010000015">
    <property type="protein sequence ID" value="NME86751.1"/>
    <property type="molecule type" value="Genomic_DNA"/>
</dbReference>
<proteinExistence type="predicted"/>
<feature type="transmembrane region" description="Helical" evidence="3">
    <location>
        <begin position="243"/>
        <end position="269"/>
    </location>
</feature>
<dbReference type="PANTHER" id="PTHR43702:SF3">
    <property type="entry name" value="PROTEIN TSGA"/>
    <property type="match status" value="1"/>
</dbReference>
<feature type="transmembrane region" description="Helical" evidence="3">
    <location>
        <begin position="350"/>
        <end position="371"/>
    </location>
</feature>